<sequence>MKFLKECSCKGLGIKCQKAPPLPIHLLRKWTSKAGGEPSGGTPLLLSSFFEKKERRTLELLEASSYPSKTQAAYYIVISKDVLNYFLNTDKAEGVKGIHLYTRKLEAKKREALLKLSSSLELGNKIKVWANDAATGRLKLINAEPFPSLLDAEKYLTLISELLVYI</sequence>
<dbReference type="EMBL" id="MW538937">
    <property type="protein sequence ID" value="UBU98486.1"/>
    <property type="molecule type" value="Genomic_DNA"/>
</dbReference>
<dbReference type="GeneID" id="68665305"/>
<keyword evidence="1" id="KW-0255">Endonuclease</keyword>
<proteinExistence type="predicted"/>
<protein>
    <submittedName>
        <fullName evidence="1">GIY-YIG endonuclease</fullName>
    </submittedName>
</protein>
<reference evidence="1" key="1">
    <citation type="submission" date="2021-01" db="EMBL/GenBank/DDBJ databases">
        <authorList>
            <person name="Sun H.-H."/>
            <person name="Zhang S."/>
            <person name="Zhang Y.-J."/>
        </authorList>
    </citation>
    <scope>NUCLEOTIDE SEQUENCE</scope>
    <source>
        <strain evidence="1">CMM1</strain>
    </source>
</reference>
<keyword evidence="1" id="KW-0540">Nuclease</keyword>
<dbReference type="RefSeq" id="YP_010218606.1">
    <property type="nucleotide sequence ID" value="NC_058917.1"/>
</dbReference>
<geneLocation type="mitochondrion" evidence="1"/>
<dbReference type="GO" id="GO:0004519">
    <property type="term" value="F:endonuclease activity"/>
    <property type="evidence" value="ECO:0007669"/>
    <property type="project" value="UniProtKB-KW"/>
</dbReference>
<keyword evidence="1" id="KW-0496">Mitochondrion</keyword>
<keyword evidence="1" id="KW-0378">Hydrolase</keyword>
<accession>A0A8K1I7V7</accession>
<dbReference type="AlphaFoldDB" id="A0A8K1I7V7"/>
<gene>
    <name evidence="1" type="primary">orf166B</name>
</gene>
<organism evidence="1">
    <name type="scientific">Morchella brunnea</name>
    <dbReference type="NCBI Taxonomy" id="1174671"/>
    <lineage>
        <taxon>Eukaryota</taxon>
        <taxon>Fungi</taxon>
        <taxon>Dikarya</taxon>
        <taxon>Ascomycota</taxon>
        <taxon>Pezizomycotina</taxon>
        <taxon>Pezizomycetes</taxon>
        <taxon>Pezizales</taxon>
        <taxon>Morchellaceae</taxon>
        <taxon>Morchella</taxon>
    </lineage>
</organism>
<name>A0A8K1I7V7_9PEZI</name>
<evidence type="ECO:0000313" key="1">
    <source>
        <dbReference type="EMBL" id="UBU98486.1"/>
    </source>
</evidence>